<keyword evidence="2" id="KW-1185">Reference proteome</keyword>
<dbReference type="Gene3D" id="2.30.30.830">
    <property type="match status" value="1"/>
</dbReference>
<reference evidence="1 2" key="1">
    <citation type="submission" date="2016-10" db="EMBL/GenBank/DDBJ databases">
        <authorList>
            <person name="de Groot N.N."/>
        </authorList>
    </citation>
    <scope>NUCLEOTIDE SEQUENCE [LARGE SCALE GENOMIC DNA]</scope>
    <source>
        <strain evidence="1 2">DSM 8423</strain>
    </source>
</reference>
<gene>
    <name evidence="1" type="ORF">SAMN04489760_101142</name>
</gene>
<protein>
    <submittedName>
        <fullName evidence="1">Type IV pilus assembly protein PilP</fullName>
    </submittedName>
</protein>
<dbReference type="InterPro" id="IPR007446">
    <property type="entry name" value="PilP"/>
</dbReference>
<dbReference type="STRING" id="43775.SAMN04489760_101142"/>
<sequence>MNKRKRRFKRSLEFFGAILVTVSFVFLIGTTQGWGASSTSAPEFSSGDAGKTETLPIGYGSNRLGRPDPFVPFVEKDLAQKKLKAMKKVRPLSIFPLQRAGVNEFRLVGIAGSEQGRTAVVTNARGNYFPLTVGTVIGLNGGTVTDILEDSVIVEERAVTGKGQYKTRRIPLKLQKAN</sequence>
<accession>A0A1H7UEC4</accession>
<evidence type="ECO:0000313" key="1">
    <source>
        <dbReference type="EMBL" id="SEL95412.1"/>
    </source>
</evidence>
<organism evidence="1 2">
    <name type="scientific">Syntrophus gentianae</name>
    <dbReference type="NCBI Taxonomy" id="43775"/>
    <lineage>
        <taxon>Bacteria</taxon>
        <taxon>Pseudomonadati</taxon>
        <taxon>Thermodesulfobacteriota</taxon>
        <taxon>Syntrophia</taxon>
        <taxon>Syntrophales</taxon>
        <taxon>Syntrophaceae</taxon>
        <taxon>Syntrophus</taxon>
    </lineage>
</organism>
<dbReference type="EMBL" id="FOBS01000001">
    <property type="protein sequence ID" value="SEL95412.1"/>
    <property type="molecule type" value="Genomic_DNA"/>
</dbReference>
<dbReference type="Pfam" id="PF04351">
    <property type="entry name" value="PilP"/>
    <property type="match status" value="1"/>
</dbReference>
<proteinExistence type="predicted"/>
<dbReference type="RefSeq" id="WP_093881856.1">
    <property type="nucleotide sequence ID" value="NZ_FOBS01000001.1"/>
</dbReference>
<dbReference type="Proteomes" id="UP000198744">
    <property type="component" value="Unassembled WGS sequence"/>
</dbReference>
<evidence type="ECO:0000313" key="2">
    <source>
        <dbReference type="Proteomes" id="UP000198744"/>
    </source>
</evidence>
<dbReference type="AlphaFoldDB" id="A0A1H7UEC4"/>
<dbReference type="OrthoDB" id="9788988at2"/>
<name>A0A1H7UEC4_9BACT</name>